<dbReference type="OrthoDB" id="2757435at2759"/>
<dbReference type="EMBL" id="ML122350">
    <property type="protein sequence ID" value="RPD52601.1"/>
    <property type="molecule type" value="Genomic_DNA"/>
</dbReference>
<feature type="region of interest" description="Disordered" evidence="1">
    <location>
        <begin position="446"/>
        <end position="571"/>
    </location>
</feature>
<feature type="region of interest" description="Disordered" evidence="1">
    <location>
        <begin position="625"/>
        <end position="653"/>
    </location>
</feature>
<proteinExistence type="predicted"/>
<feature type="region of interest" description="Disordered" evidence="1">
    <location>
        <begin position="114"/>
        <end position="216"/>
    </location>
</feature>
<gene>
    <name evidence="2" type="ORF">L227DRAFT_617678</name>
</gene>
<dbReference type="AlphaFoldDB" id="A0A5C2RN78"/>
<feature type="compositionally biased region" description="Low complexity" evidence="1">
    <location>
        <begin position="451"/>
        <end position="462"/>
    </location>
</feature>
<evidence type="ECO:0000313" key="2">
    <source>
        <dbReference type="EMBL" id="RPD52601.1"/>
    </source>
</evidence>
<organism evidence="2 3">
    <name type="scientific">Lentinus tigrinus ALCF2SS1-6</name>
    <dbReference type="NCBI Taxonomy" id="1328759"/>
    <lineage>
        <taxon>Eukaryota</taxon>
        <taxon>Fungi</taxon>
        <taxon>Dikarya</taxon>
        <taxon>Basidiomycota</taxon>
        <taxon>Agaricomycotina</taxon>
        <taxon>Agaricomycetes</taxon>
        <taxon>Polyporales</taxon>
        <taxon>Polyporaceae</taxon>
        <taxon>Lentinus</taxon>
    </lineage>
</organism>
<evidence type="ECO:0000256" key="1">
    <source>
        <dbReference type="SAM" id="MobiDB-lite"/>
    </source>
</evidence>
<feature type="region of interest" description="Disordered" evidence="1">
    <location>
        <begin position="684"/>
        <end position="774"/>
    </location>
</feature>
<evidence type="ECO:0000313" key="3">
    <source>
        <dbReference type="Proteomes" id="UP000313359"/>
    </source>
</evidence>
<feature type="compositionally biased region" description="Low complexity" evidence="1">
    <location>
        <begin position="480"/>
        <end position="491"/>
    </location>
</feature>
<feature type="compositionally biased region" description="Polar residues" evidence="1">
    <location>
        <begin position="634"/>
        <end position="644"/>
    </location>
</feature>
<sequence length="1260" mass="137653">MLSSNYPRGMCTHTDCSRGVTGCAAFVIFVNDTLREYALSPDELCSACLHPWFAHVIGDSELQARSALLRRGVCPAFKCGGFIAVDDSAPATFEALCACGGPLKAHAILTGPLDHASHPPQPRLFPPQFTTTHPPATAGPDSIPALLPQSDARPLATASPMDAYGGVRMPEAGSANDRRMASAERSRSQRSNVGRVRTSAPRTASSRQTVSSSSTGTTALVSAEHLASVSEPTSDQVFTVLLVPFQPPTLRPRRGAYPKSDFTWNPEQFDNLVGQAIHFKLIFTVTLPREAPVWKVFGEQVMEYCRQQDIVIPSDTRASDIETPTALPFVLLRTSNKRNVPGSKLHSPFDDLNCNTFTVEKLLDKALINPAYPRPEPEFASHPMLRIAPRRGDLLANMLRFEVWSNFTVPGLHDYFQIQANHRPHACFPARVMCVVDPAITPECGSECPDDPNTPSSPTDCPMGDVDRWMESAFAPPLSPSTSHSARSSTPIRNPTPALSPLQLPGFSLGDELDSSSPSTVGSPGSIFRELRPSMPHLEVPGDSAADPPTALDTAPSVDVPNPSLDAASNTAPDVAQDVIPAAGTAATPPLIQYGRRRNGRTSARMSTGGRQPRARNRNVATTVANDSHAVSDHAQTPAATSGSIVIDDATSGPRTRARAASANVVLRNSPTLPHLVPIFHTSLSPRRHASGPTAPLSSDQPPPPTSPQTFAPVTGEVPPPNRRRQHSPSPEPPTSASTVFSDARVSGPPPTNRRRMESPRTPASALTVSRAAPPLSPVKPSAIRAWRTRVTLAIRVEPDFSDPVPHIRAPEADMAADILIFLVRWLIMHRSDPIHSDTEVAFVQDMSLAFPHPGASCNLTTLSSLLRHADRLDIHIGDGIGDSPMRTVFRTAVQKLVADRRYWQPHGRFTVIRPGPANIPEREEHYTLCGFFALWHMIAMGVGPQPISPFLLRYAIEGCERACMLDPAFLRLIDPDLYGGLVPWSDYVWGSPLPADPWHPLNALIFSASLDRHVLSDPPQEAELQWMERQLVASALFGGTELAASDILVSCFANGMQLGLREGCTLDGTFLSRSRDYLAVMCSTQLDSVDVLIAHLHLESSYDREKVNAESAQSEDMSDASWDVLFEDQFMSRLKKYLHGVGHPNTEDARQVVGDARFDREQNDPLLRARLFLQMMSGSDLLPPNDHWKLKIHFRHVGARDQARKTTIARYPIEVHACFYDCTVTIDEGLRTLICEEKGMLFETWLHGFVFDPLDFNMA</sequence>
<feature type="compositionally biased region" description="Low complexity" evidence="1">
    <location>
        <begin position="203"/>
        <end position="216"/>
    </location>
</feature>
<keyword evidence="3" id="KW-1185">Reference proteome</keyword>
<feature type="compositionally biased region" description="Basic and acidic residues" evidence="1">
    <location>
        <begin position="176"/>
        <end position="187"/>
    </location>
</feature>
<name>A0A5C2RN78_9APHY</name>
<reference evidence="2" key="1">
    <citation type="journal article" date="2018" name="Genome Biol. Evol.">
        <title>Genomics and development of Lentinus tigrinus, a white-rot wood-decaying mushroom with dimorphic fruiting bodies.</title>
        <authorList>
            <person name="Wu B."/>
            <person name="Xu Z."/>
            <person name="Knudson A."/>
            <person name="Carlson A."/>
            <person name="Chen N."/>
            <person name="Kovaka S."/>
            <person name="LaButti K."/>
            <person name="Lipzen A."/>
            <person name="Pennachio C."/>
            <person name="Riley R."/>
            <person name="Schakwitz W."/>
            <person name="Umezawa K."/>
            <person name="Ohm R.A."/>
            <person name="Grigoriev I.V."/>
            <person name="Nagy L.G."/>
            <person name="Gibbons J."/>
            <person name="Hibbett D."/>
        </authorList>
    </citation>
    <scope>NUCLEOTIDE SEQUENCE [LARGE SCALE GENOMIC DNA]</scope>
    <source>
        <strain evidence="2">ALCF2SS1-6</strain>
    </source>
</reference>
<dbReference type="Proteomes" id="UP000313359">
    <property type="component" value="Unassembled WGS sequence"/>
</dbReference>
<feature type="compositionally biased region" description="Low complexity" evidence="1">
    <location>
        <begin position="515"/>
        <end position="526"/>
    </location>
</feature>
<feature type="compositionally biased region" description="Low complexity" evidence="1">
    <location>
        <begin position="543"/>
        <end position="557"/>
    </location>
</feature>
<accession>A0A5C2RN78</accession>
<protein>
    <submittedName>
        <fullName evidence="2">Uncharacterized protein</fullName>
    </submittedName>
</protein>